<dbReference type="EC" id="3.1.3.48" evidence="1"/>
<evidence type="ECO:0000259" key="2">
    <source>
        <dbReference type="SMART" id="SM00226"/>
    </source>
</evidence>
<dbReference type="Pfam" id="PF01451">
    <property type="entry name" value="LMWPc"/>
    <property type="match status" value="1"/>
</dbReference>
<dbReference type="InterPro" id="IPR023485">
    <property type="entry name" value="Ptyr_pPase"/>
</dbReference>
<protein>
    <recommendedName>
        <fullName evidence="1">protein-tyrosine-phosphatase</fullName>
        <ecNumber evidence="1">3.1.3.48</ecNumber>
    </recommendedName>
</protein>
<evidence type="ECO:0000256" key="1">
    <source>
        <dbReference type="ARBA" id="ARBA00013064"/>
    </source>
</evidence>
<dbReference type="Proteomes" id="UP001300496">
    <property type="component" value="Unassembled WGS sequence"/>
</dbReference>
<organism evidence="3 4">
    <name type="scientific">Microbacterium memoriense</name>
    <dbReference type="NCBI Taxonomy" id="2978350"/>
    <lineage>
        <taxon>Bacteria</taxon>
        <taxon>Bacillati</taxon>
        <taxon>Actinomycetota</taxon>
        <taxon>Actinomycetes</taxon>
        <taxon>Micrococcales</taxon>
        <taxon>Microbacteriaceae</taxon>
        <taxon>Microbacterium</taxon>
    </lineage>
</organism>
<comment type="caution">
    <text evidence="3">The sequence shown here is derived from an EMBL/GenBank/DDBJ whole genome shotgun (WGS) entry which is preliminary data.</text>
</comment>
<sequence>MLEILTVCTGNICRSPLAAQLLTARLHDLDVVALSAGTRARGGEPMTPEAAQLAADRGIPADTAAAHRARYLQPAHLQEPVLLLAMAREHRRAIVEADPTRLRSTFTIREFARLAADVTDNEIRAAAHAAGDDPASRVAAALDVVGGRRGLTLPPADPDDDDVIDPFGRSAATYERSAAQLIPAVDAVTRVFHASLTRNTPVAD</sequence>
<evidence type="ECO:0000313" key="4">
    <source>
        <dbReference type="Proteomes" id="UP001300496"/>
    </source>
</evidence>
<dbReference type="PANTHER" id="PTHR11717:SF7">
    <property type="entry name" value="LOW MOLECULAR WEIGHT PHOSPHOTYROSINE PROTEIN PHOSPHATASE"/>
    <property type="match status" value="1"/>
</dbReference>
<proteinExistence type="predicted"/>
<dbReference type="InterPro" id="IPR036196">
    <property type="entry name" value="Ptyr_pPase_sf"/>
</dbReference>
<dbReference type="SUPFAM" id="SSF52788">
    <property type="entry name" value="Phosphotyrosine protein phosphatases I"/>
    <property type="match status" value="1"/>
</dbReference>
<dbReference type="InterPro" id="IPR050438">
    <property type="entry name" value="LMW_PTPase"/>
</dbReference>
<feature type="domain" description="Phosphotyrosine protein phosphatase I" evidence="2">
    <location>
        <begin position="2"/>
        <end position="191"/>
    </location>
</feature>
<dbReference type="RefSeq" id="WP_261606493.1">
    <property type="nucleotide sequence ID" value="NZ_JAODOR010000007.1"/>
</dbReference>
<dbReference type="Gene3D" id="3.40.50.2300">
    <property type="match status" value="1"/>
</dbReference>
<gene>
    <name evidence="3" type="ORF">N4R40_06140</name>
</gene>
<dbReference type="SMART" id="SM00226">
    <property type="entry name" value="LMWPc"/>
    <property type="match status" value="1"/>
</dbReference>
<reference evidence="3 4" key="1">
    <citation type="journal article" date="2024" name="Int. J. Syst. Evol. Microbiol.">
        <title>Microbacterium memoriense sp. nov., a member of the Actinomycetota from marine beach sediment of the north coast of Portugal.</title>
        <authorList>
            <person name="Santos J.D.N.D."/>
            <person name="Klimek D."/>
            <person name="Calusinska M."/>
            <person name="Lobo-da-Cunha A."/>
            <person name="Catita J."/>
            <person name="Goncalves H."/>
            <person name="Gonzalez I."/>
            <person name="Lage O.M."/>
        </authorList>
    </citation>
    <scope>NUCLEOTIDE SEQUENCE [LARGE SCALE GENOMIC DNA]</scope>
    <source>
        <strain evidence="3 4">PMIC_1C1B</strain>
    </source>
</reference>
<dbReference type="EMBL" id="JAODOR010000007">
    <property type="protein sequence ID" value="MCT9001942.1"/>
    <property type="molecule type" value="Genomic_DNA"/>
</dbReference>
<evidence type="ECO:0000313" key="3">
    <source>
        <dbReference type="EMBL" id="MCT9001942.1"/>
    </source>
</evidence>
<name>A0ABT2PCK7_9MICO</name>
<accession>A0ABT2PCK7</accession>
<dbReference type="PANTHER" id="PTHR11717">
    <property type="entry name" value="LOW MOLECULAR WEIGHT PROTEIN TYROSINE PHOSPHATASE"/>
    <property type="match status" value="1"/>
</dbReference>
<keyword evidence="4" id="KW-1185">Reference proteome</keyword>